<proteinExistence type="predicted"/>
<feature type="non-terminal residue" evidence="1">
    <location>
        <position position="1"/>
    </location>
</feature>
<gene>
    <name evidence="1" type="ORF">PENNAL_c0898G07843</name>
</gene>
<accession>A0A1V6U4M1</accession>
<keyword evidence="2" id="KW-1185">Reference proteome</keyword>
<dbReference type="AlphaFoldDB" id="A0A1V6U4M1"/>
<feature type="non-terminal residue" evidence="1">
    <location>
        <position position="35"/>
    </location>
</feature>
<sequence length="35" mass="3749">HKVSKHPFNIVQNASTLINETVILATICATGSLVE</sequence>
<dbReference type="Proteomes" id="UP000191691">
    <property type="component" value="Unassembled WGS sequence"/>
</dbReference>
<protein>
    <submittedName>
        <fullName evidence="1">Uncharacterized protein</fullName>
    </submittedName>
</protein>
<evidence type="ECO:0000313" key="1">
    <source>
        <dbReference type="EMBL" id="OQE33240.1"/>
    </source>
</evidence>
<name>A0A1V6U4M1_PENNA</name>
<dbReference type="EMBL" id="MOOB01000898">
    <property type="protein sequence ID" value="OQE33240.1"/>
    <property type="molecule type" value="Genomic_DNA"/>
</dbReference>
<organism evidence="1 2">
    <name type="scientific">Penicillium nalgiovense</name>
    <dbReference type="NCBI Taxonomy" id="60175"/>
    <lineage>
        <taxon>Eukaryota</taxon>
        <taxon>Fungi</taxon>
        <taxon>Dikarya</taxon>
        <taxon>Ascomycota</taxon>
        <taxon>Pezizomycotina</taxon>
        <taxon>Eurotiomycetes</taxon>
        <taxon>Eurotiomycetidae</taxon>
        <taxon>Eurotiales</taxon>
        <taxon>Aspergillaceae</taxon>
        <taxon>Penicillium</taxon>
    </lineage>
</organism>
<evidence type="ECO:0000313" key="2">
    <source>
        <dbReference type="Proteomes" id="UP000191691"/>
    </source>
</evidence>
<reference evidence="2" key="1">
    <citation type="journal article" date="2017" name="Nat. Microbiol.">
        <title>Global analysis of biosynthetic gene clusters reveals vast potential of secondary metabolite production in Penicillium species.</title>
        <authorList>
            <person name="Nielsen J.C."/>
            <person name="Grijseels S."/>
            <person name="Prigent S."/>
            <person name="Ji B."/>
            <person name="Dainat J."/>
            <person name="Nielsen K.F."/>
            <person name="Frisvad J.C."/>
            <person name="Workman M."/>
            <person name="Nielsen J."/>
        </authorList>
    </citation>
    <scope>NUCLEOTIDE SEQUENCE [LARGE SCALE GENOMIC DNA]</scope>
    <source>
        <strain evidence="2">IBT 13039</strain>
    </source>
</reference>
<comment type="caution">
    <text evidence="1">The sequence shown here is derived from an EMBL/GenBank/DDBJ whole genome shotgun (WGS) entry which is preliminary data.</text>
</comment>